<feature type="transmembrane region" description="Helical" evidence="10">
    <location>
        <begin position="90"/>
        <end position="109"/>
    </location>
</feature>
<evidence type="ECO:0000313" key="14">
    <source>
        <dbReference type="Proteomes" id="UP000325286"/>
    </source>
</evidence>
<keyword evidence="2 8" id="KW-0812">Transmembrane</keyword>
<dbReference type="RefSeq" id="WP_068137552.1">
    <property type="nucleotide sequence ID" value="NZ_CP042914.1"/>
</dbReference>
<feature type="transmembrane region" description="Helical" evidence="10">
    <location>
        <begin position="6"/>
        <end position="35"/>
    </location>
</feature>
<dbReference type="Pfam" id="PF01595">
    <property type="entry name" value="CNNM"/>
    <property type="match status" value="1"/>
</dbReference>
<organism evidence="13 14">
    <name type="scientific">Roseimaritima ulvae</name>
    <dbReference type="NCBI Taxonomy" id="980254"/>
    <lineage>
        <taxon>Bacteria</taxon>
        <taxon>Pseudomonadati</taxon>
        <taxon>Planctomycetota</taxon>
        <taxon>Planctomycetia</taxon>
        <taxon>Pirellulales</taxon>
        <taxon>Pirellulaceae</taxon>
        <taxon>Roseimaritima</taxon>
    </lineage>
</organism>
<feature type="region of interest" description="Disordered" evidence="9">
    <location>
        <begin position="349"/>
        <end position="383"/>
    </location>
</feature>
<evidence type="ECO:0000256" key="4">
    <source>
        <dbReference type="ARBA" id="ARBA00022989"/>
    </source>
</evidence>
<evidence type="ECO:0000259" key="12">
    <source>
        <dbReference type="PROSITE" id="PS51846"/>
    </source>
</evidence>
<dbReference type="PANTHER" id="PTHR22777">
    <property type="entry name" value="HEMOLYSIN-RELATED"/>
    <property type="match status" value="1"/>
</dbReference>
<keyword evidence="3" id="KW-0677">Repeat</keyword>
<dbReference type="GO" id="GO:0005886">
    <property type="term" value="C:plasma membrane"/>
    <property type="evidence" value="ECO:0007669"/>
    <property type="project" value="TreeGrafter"/>
</dbReference>
<dbReference type="InterPro" id="IPR044751">
    <property type="entry name" value="Ion_transp-like_CBS"/>
</dbReference>
<gene>
    <name evidence="13" type="primary">tlyC_2</name>
    <name evidence="13" type="ORF">UC8_51330</name>
</gene>
<dbReference type="CDD" id="cd04590">
    <property type="entry name" value="CBS_pair_CorC_HlyC_assoc"/>
    <property type="match status" value="1"/>
</dbReference>
<evidence type="ECO:0000256" key="1">
    <source>
        <dbReference type="ARBA" id="ARBA00004141"/>
    </source>
</evidence>
<dbReference type="PROSITE" id="PS51846">
    <property type="entry name" value="CNNM"/>
    <property type="match status" value="1"/>
</dbReference>
<feature type="domain" description="CBS" evidence="11">
    <location>
        <begin position="200"/>
        <end position="260"/>
    </location>
</feature>
<comment type="subcellular location">
    <subcellularLocation>
        <location evidence="1">Membrane</location>
        <topology evidence="1">Multi-pass membrane protein</topology>
    </subcellularLocation>
</comment>
<evidence type="ECO:0000256" key="5">
    <source>
        <dbReference type="ARBA" id="ARBA00023122"/>
    </source>
</evidence>
<dbReference type="Proteomes" id="UP000325286">
    <property type="component" value="Chromosome"/>
</dbReference>
<accession>A0A5B9QYS6</accession>
<keyword evidence="6 8" id="KW-0472">Membrane</keyword>
<dbReference type="OrthoDB" id="9798188at2"/>
<dbReference type="InterPro" id="IPR046342">
    <property type="entry name" value="CBS_dom_sf"/>
</dbReference>
<dbReference type="KEGG" id="rul:UC8_51330"/>
<keyword evidence="5 7" id="KW-0129">CBS domain</keyword>
<reference evidence="13 14" key="1">
    <citation type="submission" date="2019-08" db="EMBL/GenBank/DDBJ databases">
        <title>Deep-cultivation of Planctomycetes and their phenomic and genomic characterization uncovers novel biology.</title>
        <authorList>
            <person name="Wiegand S."/>
            <person name="Jogler M."/>
            <person name="Boedeker C."/>
            <person name="Pinto D."/>
            <person name="Vollmers J."/>
            <person name="Rivas-Marin E."/>
            <person name="Kohn T."/>
            <person name="Peeters S.H."/>
            <person name="Heuer A."/>
            <person name="Rast P."/>
            <person name="Oberbeckmann S."/>
            <person name="Bunk B."/>
            <person name="Jeske O."/>
            <person name="Meyerdierks A."/>
            <person name="Storesund J.E."/>
            <person name="Kallscheuer N."/>
            <person name="Luecker S."/>
            <person name="Lage O.M."/>
            <person name="Pohl T."/>
            <person name="Merkel B.J."/>
            <person name="Hornburger P."/>
            <person name="Mueller R.-W."/>
            <person name="Bruemmer F."/>
            <person name="Labrenz M."/>
            <person name="Spormann A.M."/>
            <person name="Op den Camp H."/>
            <person name="Overmann J."/>
            <person name="Amann R."/>
            <person name="Jetten M.S.M."/>
            <person name="Mascher T."/>
            <person name="Medema M.H."/>
            <person name="Devos D.P."/>
            <person name="Kaster A.-K."/>
            <person name="Ovreas L."/>
            <person name="Rohde M."/>
            <person name="Galperin M.Y."/>
            <person name="Jogler C."/>
        </authorList>
    </citation>
    <scope>NUCLEOTIDE SEQUENCE [LARGE SCALE GENOMIC DNA]</scope>
    <source>
        <strain evidence="13 14">UC8</strain>
    </source>
</reference>
<dbReference type="InterPro" id="IPR002550">
    <property type="entry name" value="CNNM"/>
</dbReference>
<evidence type="ECO:0000259" key="11">
    <source>
        <dbReference type="PROSITE" id="PS51371"/>
    </source>
</evidence>
<dbReference type="Gene3D" id="3.10.580.10">
    <property type="entry name" value="CBS-domain"/>
    <property type="match status" value="1"/>
</dbReference>
<dbReference type="EMBL" id="CP042914">
    <property type="protein sequence ID" value="QEG43089.1"/>
    <property type="molecule type" value="Genomic_DNA"/>
</dbReference>
<dbReference type="AlphaFoldDB" id="A0A5B9QYS6"/>
<evidence type="ECO:0000256" key="6">
    <source>
        <dbReference type="ARBA" id="ARBA00023136"/>
    </source>
</evidence>
<evidence type="ECO:0000313" key="13">
    <source>
        <dbReference type="EMBL" id="QEG43089.1"/>
    </source>
</evidence>
<sequence>MDEVLLLIYLFVAIGFSFLCSIAEAVLLSITPSYLAERKQDPSRSARRIIRLKENVDRPLAAILSLNTIAHTVGAAGVGAQATKVFDDQYVGLTSAVLTLLILVFSEIIPKTIGALHWRRLASGVAIMIDWLVILMLPLVWMSEFLTRLLSSGEKGHMVTRAEVAAMAELGTQQGILKARETKVMRNLLKMDSIHVEDVMTPRTVVIAQDQTMTLGEFCELIPDLPVSRIPVYDEHRDNVKGFVLKSDVLVALLTGDSDQTLSELARPLTTIRENDSIAEAFDLLLNHREHIALVTDDFGGMEGIVTLEDIVETLLGMEIVDEEDADVDMQKVARERWNQRAEKLGLKVIADNKSDNGSDSPPDQAPDSEPDDGPDASPLATQ</sequence>
<dbReference type="Pfam" id="PF00571">
    <property type="entry name" value="CBS"/>
    <property type="match status" value="2"/>
</dbReference>
<feature type="transmembrane region" description="Helical" evidence="10">
    <location>
        <begin position="121"/>
        <end position="142"/>
    </location>
</feature>
<dbReference type="SUPFAM" id="SSF54631">
    <property type="entry name" value="CBS-domain pair"/>
    <property type="match status" value="1"/>
</dbReference>
<proteinExistence type="predicted"/>
<evidence type="ECO:0000256" key="8">
    <source>
        <dbReference type="PROSITE-ProRule" id="PRU01193"/>
    </source>
</evidence>
<dbReference type="PROSITE" id="PS51371">
    <property type="entry name" value="CBS"/>
    <property type="match status" value="2"/>
</dbReference>
<dbReference type="PANTHER" id="PTHR22777:SF4">
    <property type="entry name" value="UPF0053 PROTEIN SLL1254"/>
    <property type="match status" value="1"/>
</dbReference>
<feature type="domain" description="CBS" evidence="11">
    <location>
        <begin position="265"/>
        <end position="323"/>
    </location>
</feature>
<evidence type="ECO:0000256" key="9">
    <source>
        <dbReference type="SAM" id="MobiDB-lite"/>
    </source>
</evidence>
<evidence type="ECO:0000256" key="7">
    <source>
        <dbReference type="PROSITE-ProRule" id="PRU00703"/>
    </source>
</evidence>
<name>A0A5B9QYS6_9BACT</name>
<protein>
    <submittedName>
        <fullName evidence="13">Hemolysin C</fullName>
    </submittedName>
</protein>
<feature type="domain" description="CNNM transmembrane" evidence="12">
    <location>
        <begin position="1"/>
        <end position="181"/>
    </location>
</feature>
<keyword evidence="4 8" id="KW-1133">Transmembrane helix</keyword>
<evidence type="ECO:0000256" key="10">
    <source>
        <dbReference type="SAM" id="Phobius"/>
    </source>
</evidence>
<dbReference type="InterPro" id="IPR000644">
    <property type="entry name" value="CBS_dom"/>
</dbReference>
<keyword evidence="14" id="KW-1185">Reference proteome</keyword>
<dbReference type="SMART" id="SM00116">
    <property type="entry name" value="CBS"/>
    <property type="match status" value="2"/>
</dbReference>
<evidence type="ECO:0000256" key="3">
    <source>
        <dbReference type="ARBA" id="ARBA00022737"/>
    </source>
</evidence>
<evidence type="ECO:0000256" key="2">
    <source>
        <dbReference type="ARBA" id="ARBA00022692"/>
    </source>
</evidence>